<reference evidence="1 2" key="1">
    <citation type="submission" date="2021-06" db="EMBL/GenBank/DDBJ databases">
        <authorList>
            <person name="Palmer J.M."/>
        </authorList>
    </citation>
    <scope>NUCLEOTIDE SEQUENCE [LARGE SCALE GENOMIC DNA]</scope>
    <source>
        <strain evidence="1 2">AS_MEX2019</strain>
        <tissue evidence="1">Muscle</tissue>
    </source>
</reference>
<protein>
    <submittedName>
        <fullName evidence="1">Uncharacterized protein</fullName>
    </submittedName>
</protein>
<comment type="caution">
    <text evidence="1">The sequence shown here is derived from an EMBL/GenBank/DDBJ whole genome shotgun (WGS) entry which is preliminary data.</text>
</comment>
<evidence type="ECO:0000313" key="2">
    <source>
        <dbReference type="Proteomes" id="UP001469553"/>
    </source>
</evidence>
<keyword evidence="2" id="KW-1185">Reference proteome</keyword>
<sequence>MISKTEEIKCHAIAATVSEPQAHGHRHGPEQRVLPGKAPISAPCLHAVMVSSKQPVVGRPVRMCLCKMRSHVKLQSFSQL</sequence>
<gene>
    <name evidence="1" type="ORF">AMECASPLE_006366</name>
</gene>
<dbReference type="Proteomes" id="UP001469553">
    <property type="component" value="Unassembled WGS sequence"/>
</dbReference>
<evidence type="ECO:0000313" key="1">
    <source>
        <dbReference type="EMBL" id="MEQ2313872.1"/>
    </source>
</evidence>
<proteinExistence type="predicted"/>
<dbReference type="EMBL" id="JAHRIP010084945">
    <property type="protein sequence ID" value="MEQ2313872.1"/>
    <property type="molecule type" value="Genomic_DNA"/>
</dbReference>
<name>A0ABV1A5N6_9TELE</name>
<organism evidence="1 2">
    <name type="scientific">Ameca splendens</name>
    <dbReference type="NCBI Taxonomy" id="208324"/>
    <lineage>
        <taxon>Eukaryota</taxon>
        <taxon>Metazoa</taxon>
        <taxon>Chordata</taxon>
        <taxon>Craniata</taxon>
        <taxon>Vertebrata</taxon>
        <taxon>Euteleostomi</taxon>
        <taxon>Actinopterygii</taxon>
        <taxon>Neopterygii</taxon>
        <taxon>Teleostei</taxon>
        <taxon>Neoteleostei</taxon>
        <taxon>Acanthomorphata</taxon>
        <taxon>Ovalentaria</taxon>
        <taxon>Atherinomorphae</taxon>
        <taxon>Cyprinodontiformes</taxon>
        <taxon>Goodeidae</taxon>
        <taxon>Ameca</taxon>
    </lineage>
</organism>
<accession>A0ABV1A5N6</accession>